<dbReference type="Proteomes" id="UP001597463">
    <property type="component" value="Unassembled WGS sequence"/>
</dbReference>
<evidence type="ECO:0000313" key="1">
    <source>
        <dbReference type="EMBL" id="MFD2755708.1"/>
    </source>
</evidence>
<name>A0ABW5UQ00_9BURK</name>
<dbReference type="EMBL" id="JBHUMV010000007">
    <property type="protein sequence ID" value="MFD2755708.1"/>
    <property type="molecule type" value="Genomic_DNA"/>
</dbReference>
<comment type="caution">
    <text evidence="1">The sequence shown here is derived from an EMBL/GenBank/DDBJ whole genome shotgun (WGS) entry which is preliminary data.</text>
</comment>
<proteinExistence type="predicted"/>
<keyword evidence="2" id="KW-1185">Reference proteome</keyword>
<organism evidence="1 2">
    <name type="scientific">Comamonas terrae</name>
    <dbReference type="NCBI Taxonomy" id="673548"/>
    <lineage>
        <taxon>Bacteria</taxon>
        <taxon>Pseudomonadati</taxon>
        <taxon>Pseudomonadota</taxon>
        <taxon>Betaproteobacteria</taxon>
        <taxon>Burkholderiales</taxon>
        <taxon>Comamonadaceae</taxon>
        <taxon>Comamonas</taxon>
    </lineage>
</organism>
<gene>
    <name evidence="1" type="ORF">ACFSW6_16660</name>
</gene>
<evidence type="ECO:0000313" key="2">
    <source>
        <dbReference type="Proteomes" id="UP001597463"/>
    </source>
</evidence>
<sequence length="92" mass="10227">MTNSRVFVPHDECWMASGACFEEGRCLGSCQPKLPAAKANSELATAIRLLKELRNYTLLFRSMTHYVDGSSIDLAVKEAADLIARHKSKILE</sequence>
<dbReference type="RefSeq" id="WP_245633435.1">
    <property type="nucleotide sequence ID" value="NZ_BCNT01000017.1"/>
</dbReference>
<accession>A0ABW5UQ00</accession>
<reference evidence="2" key="1">
    <citation type="journal article" date="2019" name="Int. J. Syst. Evol. Microbiol.">
        <title>The Global Catalogue of Microorganisms (GCM) 10K type strain sequencing project: providing services to taxonomists for standard genome sequencing and annotation.</title>
        <authorList>
            <consortium name="The Broad Institute Genomics Platform"/>
            <consortium name="The Broad Institute Genome Sequencing Center for Infectious Disease"/>
            <person name="Wu L."/>
            <person name="Ma J."/>
        </authorList>
    </citation>
    <scope>NUCLEOTIDE SEQUENCE [LARGE SCALE GENOMIC DNA]</scope>
    <source>
        <strain evidence="2">TISTR 1906</strain>
    </source>
</reference>
<protein>
    <submittedName>
        <fullName evidence="1">Uncharacterized protein</fullName>
    </submittedName>
</protein>